<dbReference type="Proteomes" id="UP000237968">
    <property type="component" value="Unassembled WGS sequence"/>
</dbReference>
<dbReference type="EMBL" id="PVNK01000292">
    <property type="protein sequence ID" value="PRP90194.1"/>
    <property type="molecule type" value="Genomic_DNA"/>
</dbReference>
<evidence type="ECO:0000313" key="1">
    <source>
        <dbReference type="EMBL" id="PRP90194.1"/>
    </source>
</evidence>
<comment type="caution">
    <text evidence="1">The sequence shown here is derived from an EMBL/GenBank/DDBJ whole genome shotgun (WGS) entry which is preliminary data.</text>
</comment>
<gene>
    <name evidence="1" type="ORF">ENSA5_67160</name>
</gene>
<sequence>MIPFACCLNGPREGVLYLDLTSSGGGRVVGYFEAKPAWTGRNTEGTWLDVADSFAGYLEALVEESPEGG</sequence>
<keyword evidence="2" id="KW-1185">Reference proteome</keyword>
<name>A0A2S9XBG0_9BACT</name>
<evidence type="ECO:0008006" key="3">
    <source>
        <dbReference type="Google" id="ProtNLM"/>
    </source>
</evidence>
<organism evidence="1 2">
    <name type="scientific">Enhygromyxa salina</name>
    <dbReference type="NCBI Taxonomy" id="215803"/>
    <lineage>
        <taxon>Bacteria</taxon>
        <taxon>Pseudomonadati</taxon>
        <taxon>Myxococcota</taxon>
        <taxon>Polyangia</taxon>
        <taxon>Nannocystales</taxon>
        <taxon>Nannocystaceae</taxon>
        <taxon>Enhygromyxa</taxon>
    </lineage>
</organism>
<proteinExistence type="predicted"/>
<accession>A0A2S9XBG0</accession>
<reference evidence="1 2" key="1">
    <citation type="submission" date="2018-03" db="EMBL/GenBank/DDBJ databases">
        <title>Draft Genome Sequences of the Obligatory Marine Myxobacteria Enhygromyxa salina SWB005.</title>
        <authorList>
            <person name="Poehlein A."/>
            <person name="Moghaddam J.A."/>
            <person name="Harms H."/>
            <person name="Alanjari M."/>
            <person name="Koenig G.M."/>
            <person name="Daniel R."/>
            <person name="Schaeberle T.F."/>
        </authorList>
    </citation>
    <scope>NUCLEOTIDE SEQUENCE [LARGE SCALE GENOMIC DNA]</scope>
    <source>
        <strain evidence="1 2">SWB005</strain>
    </source>
</reference>
<protein>
    <recommendedName>
        <fullName evidence="3">Knr4/Smi1-like domain-containing protein</fullName>
    </recommendedName>
</protein>
<dbReference type="AlphaFoldDB" id="A0A2S9XBG0"/>
<evidence type="ECO:0000313" key="2">
    <source>
        <dbReference type="Proteomes" id="UP000237968"/>
    </source>
</evidence>